<feature type="region of interest" description="Disordered" evidence="1">
    <location>
        <begin position="40"/>
        <end position="72"/>
    </location>
</feature>
<organism evidence="2 3">
    <name type="scientific">Chrysochromulina tobinii</name>
    <dbReference type="NCBI Taxonomy" id="1460289"/>
    <lineage>
        <taxon>Eukaryota</taxon>
        <taxon>Haptista</taxon>
        <taxon>Haptophyta</taxon>
        <taxon>Prymnesiophyceae</taxon>
        <taxon>Prymnesiales</taxon>
        <taxon>Chrysochromulinaceae</taxon>
        <taxon>Chrysochromulina</taxon>
    </lineage>
</organism>
<dbReference type="AlphaFoldDB" id="A0A0M0J6T8"/>
<protein>
    <submittedName>
        <fullName evidence="2">Uncharacterized protein</fullName>
    </submittedName>
</protein>
<dbReference type="GO" id="GO:0005634">
    <property type="term" value="C:nucleus"/>
    <property type="evidence" value="ECO:0007669"/>
    <property type="project" value="InterPro"/>
</dbReference>
<feature type="compositionally biased region" description="Basic and acidic residues" evidence="1">
    <location>
        <begin position="1"/>
        <end position="10"/>
    </location>
</feature>
<dbReference type="PANTHER" id="PTHR12722">
    <property type="entry name" value="XAP-5 PROTEIN-RELATED"/>
    <property type="match status" value="1"/>
</dbReference>
<evidence type="ECO:0000313" key="3">
    <source>
        <dbReference type="Proteomes" id="UP000037460"/>
    </source>
</evidence>
<keyword evidence="3" id="KW-1185">Reference proteome</keyword>
<dbReference type="OrthoDB" id="10641218at2759"/>
<feature type="compositionally biased region" description="Basic and acidic residues" evidence="1">
    <location>
        <begin position="19"/>
        <end position="28"/>
    </location>
</feature>
<feature type="region of interest" description="Disordered" evidence="1">
    <location>
        <begin position="1"/>
        <end position="28"/>
    </location>
</feature>
<evidence type="ECO:0000256" key="1">
    <source>
        <dbReference type="SAM" id="MobiDB-lite"/>
    </source>
</evidence>
<dbReference type="PANTHER" id="PTHR12722:SF0">
    <property type="entry name" value="PROTEIN FAM50A"/>
    <property type="match status" value="1"/>
</dbReference>
<proteinExistence type="predicted"/>
<feature type="compositionally biased region" description="Low complexity" evidence="1">
    <location>
        <begin position="48"/>
        <end position="61"/>
    </location>
</feature>
<dbReference type="GO" id="GO:0006325">
    <property type="term" value="P:chromatin organization"/>
    <property type="evidence" value="ECO:0007669"/>
    <property type="project" value="TreeGrafter"/>
</dbReference>
<comment type="caution">
    <text evidence="2">The sequence shown here is derived from an EMBL/GenBank/DDBJ whole genome shotgun (WGS) entry which is preliminary data.</text>
</comment>
<sequence length="309" mass="34237">MASNDLERELVQSSAGFQSKEDYKRKREEIEREKALTALKKMADSGVSSQPEAAAAAGADDPPSDSKKKKKRKAAALGGLSFGDDLDAEAAEASPTVGAKKIGKCQEANVSFLELNAREKEEAIAKQDVAMRALLEQQAALRDEQITLKYTYRSAVTQKEVTCGYVDGEVLVKRGFTADEVAVAVRNAVEQRGGKFAPIVIGGVREERDVRLCCSCAGMPQGTFTIPGSVTLVELSTRKWADTQQPLFDNFAHGIVVVERRYFEQSKHLVPFNYWRAYESTDEPLWSDYVRTRSLPFNRLEPNRPPPKK</sequence>
<accession>A0A0M0J6T8</accession>
<reference evidence="3" key="1">
    <citation type="journal article" date="2015" name="PLoS Genet.">
        <title>Genome Sequence and Transcriptome Analyses of Chrysochromulina tobin: Metabolic Tools for Enhanced Algal Fitness in the Prominent Order Prymnesiales (Haptophyceae).</title>
        <authorList>
            <person name="Hovde B.T."/>
            <person name="Deodato C.R."/>
            <person name="Hunsperger H.M."/>
            <person name="Ryken S.A."/>
            <person name="Yost W."/>
            <person name="Jha R.K."/>
            <person name="Patterson J."/>
            <person name="Monnat R.J. Jr."/>
            <person name="Barlow S.B."/>
            <person name="Starkenburg S.R."/>
            <person name="Cattolico R.A."/>
        </authorList>
    </citation>
    <scope>NUCLEOTIDE SEQUENCE</scope>
    <source>
        <strain evidence="3">CCMP291</strain>
    </source>
</reference>
<name>A0A0M0J6T8_9EUKA</name>
<dbReference type="Proteomes" id="UP000037460">
    <property type="component" value="Unassembled WGS sequence"/>
</dbReference>
<dbReference type="InterPro" id="IPR007005">
    <property type="entry name" value="XAP5"/>
</dbReference>
<dbReference type="EMBL" id="JWZX01003322">
    <property type="protein sequence ID" value="KOO21938.1"/>
    <property type="molecule type" value="Genomic_DNA"/>
</dbReference>
<gene>
    <name evidence="2" type="ORF">Ctob_006191</name>
</gene>
<evidence type="ECO:0000313" key="2">
    <source>
        <dbReference type="EMBL" id="KOO21938.1"/>
    </source>
</evidence>